<dbReference type="EMBL" id="NEVL01000003">
    <property type="protein sequence ID" value="OZI36287.1"/>
    <property type="molecule type" value="Genomic_DNA"/>
</dbReference>
<gene>
    <name evidence="2" type="ORF">CEG14_14845</name>
</gene>
<dbReference type="RefSeq" id="WP_094827093.1">
    <property type="nucleotide sequence ID" value="NZ_NEVL01000003.1"/>
</dbReference>
<evidence type="ECO:0000256" key="1">
    <source>
        <dbReference type="SAM" id="SignalP"/>
    </source>
</evidence>
<dbReference type="OrthoDB" id="8642027at2"/>
<feature type="signal peptide" evidence="1">
    <location>
        <begin position="1"/>
        <end position="19"/>
    </location>
</feature>
<evidence type="ECO:0008006" key="4">
    <source>
        <dbReference type="Google" id="ProtNLM"/>
    </source>
</evidence>
<organism evidence="2 3">
    <name type="scientific">Bordetella genomosp. 1</name>
    <dbReference type="NCBI Taxonomy" id="1395607"/>
    <lineage>
        <taxon>Bacteria</taxon>
        <taxon>Pseudomonadati</taxon>
        <taxon>Pseudomonadota</taxon>
        <taxon>Betaproteobacteria</taxon>
        <taxon>Burkholderiales</taxon>
        <taxon>Alcaligenaceae</taxon>
        <taxon>Bordetella</taxon>
    </lineage>
</organism>
<reference evidence="2 3" key="1">
    <citation type="submission" date="2017-05" db="EMBL/GenBank/DDBJ databases">
        <title>Complete and WGS of Bordetella genogroups.</title>
        <authorList>
            <person name="Spilker T."/>
            <person name="LiPuma J."/>
        </authorList>
    </citation>
    <scope>NUCLEOTIDE SEQUENCE [LARGE SCALE GENOMIC DNA]</scope>
    <source>
        <strain evidence="2 3">AU17610</strain>
    </source>
</reference>
<evidence type="ECO:0000313" key="3">
    <source>
        <dbReference type="Proteomes" id="UP000217005"/>
    </source>
</evidence>
<comment type="caution">
    <text evidence="2">The sequence shown here is derived from an EMBL/GenBank/DDBJ whole genome shotgun (WGS) entry which is preliminary data.</text>
</comment>
<feature type="chain" id="PRO_5012695283" description="Phage tail protein" evidence="1">
    <location>
        <begin position="20"/>
        <end position="146"/>
    </location>
</feature>
<accession>A0A261SH18</accession>
<evidence type="ECO:0000313" key="2">
    <source>
        <dbReference type="EMBL" id="OZI36287.1"/>
    </source>
</evidence>
<sequence>MTTPSLLLNARLWISAALPAQKSAAGFAALPFTQVRGCKVFGTLVTQYQTAPYMPIGGETPYQRRVGRAPASWSLDLYRISDAGQEMLAAAVASGQAHSFQLTVPGFGVHYFSAEVSGLGLALGGAAALAEISLSLELRSEILAQS</sequence>
<dbReference type="AlphaFoldDB" id="A0A261SH18"/>
<dbReference type="Proteomes" id="UP000217005">
    <property type="component" value="Unassembled WGS sequence"/>
</dbReference>
<protein>
    <recommendedName>
        <fullName evidence="4">Phage tail protein</fullName>
    </recommendedName>
</protein>
<name>A0A261SH18_9BORD</name>
<keyword evidence="1" id="KW-0732">Signal</keyword>
<proteinExistence type="predicted"/>